<reference evidence="1 2" key="1">
    <citation type="journal article" date="2013" name="Mar. Genomics">
        <title>Expression of sulfatases in Rhodopirellula baltica and the diversity of sulfatases in the genus Rhodopirellula.</title>
        <authorList>
            <person name="Wegner C.E."/>
            <person name="Richter-Heitmann T."/>
            <person name="Klindworth A."/>
            <person name="Klockow C."/>
            <person name="Richter M."/>
            <person name="Achstetter T."/>
            <person name="Glockner F.O."/>
            <person name="Harder J."/>
        </authorList>
    </citation>
    <scope>NUCLEOTIDE SEQUENCE [LARGE SCALE GENOMIC DNA]</scope>
    <source>
        <strain evidence="1 2">SH398</strain>
    </source>
</reference>
<evidence type="ECO:0000313" key="1">
    <source>
        <dbReference type="EMBL" id="EMI23131.1"/>
    </source>
</evidence>
<proteinExistence type="predicted"/>
<protein>
    <submittedName>
        <fullName evidence="1">Uncharacterized protein</fullName>
    </submittedName>
</protein>
<dbReference type="Proteomes" id="UP000011996">
    <property type="component" value="Unassembled WGS sequence"/>
</dbReference>
<dbReference type="STRING" id="1263868.RESH_06294"/>
<accession>M5RV97</accession>
<gene>
    <name evidence="1" type="ORF">RESH_06294</name>
</gene>
<name>M5RV97_9BACT</name>
<dbReference type="EMBL" id="ANOF01000207">
    <property type="protein sequence ID" value="EMI23131.1"/>
    <property type="molecule type" value="Genomic_DNA"/>
</dbReference>
<dbReference type="AlphaFoldDB" id="M5RV97"/>
<organism evidence="1 2">
    <name type="scientific">Rhodopirellula europaea SH398</name>
    <dbReference type="NCBI Taxonomy" id="1263868"/>
    <lineage>
        <taxon>Bacteria</taxon>
        <taxon>Pseudomonadati</taxon>
        <taxon>Planctomycetota</taxon>
        <taxon>Planctomycetia</taxon>
        <taxon>Pirellulales</taxon>
        <taxon>Pirellulaceae</taxon>
        <taxon>Rhodopirellula</taxon>
    </lineage>
</organism>
<comment type="caution">
    <text evidence="1">The sequence shown here is derived from an EMBL/GenBank/DDBJ whole genome shotgun (WGS) entry which is preliminary data.</text>
</comment>
<sequence>MYGETAATVQQTVCRNTAANLLRSPSINDRKYRSSISRPTCIQVISQAVPVLDASLK</sequence>
<evidence type="ECO:0000313" key="2">
    <source>
        <dbReference type="Proteomes" id="UP000011996"/>
    </source>
</evidence>